<evidence type="ECO:0000313" key="1">
    <source>
        <dbReference type="EMBL" id="OTG10517.1"/>
    </source>
</evidence>
<protein>
    <submittedName>
        <fullName evidence="1">Uncharacterized protein</fullName>
    </submittedName>
</protein>
<dbReference type="EMBL" id="CM007899">
    <property type="protein sequence ID" value="OTG10517.1"/>
    <property type="molecule type" value="Genomic_DNA"/>
</dbReference>
<name>A0A251THB1_HELAN</name>
<gene>
    <name evidence="1" type="ORF">HannXRQ_Chr10g0288491</name>
</gene>
<dbReference type="Proteomes" id="UP000215914">
    <property type="component" value="Chromosome 10"/>
</dbReference>
<reference evidence="2" key="1">
    <citation type="journal article" date="2017" name="Nature">
        <title>The sunflower genome provides insights into oil metabolism, flowering and Asterid evolution.</title>
        <authorList>
            <person name="Badouin H."/>
            <person name="Gouzy J."/>
            <person name="Grassa C.J."/>
            <person name="Murat F."/>
            <person name="Staton S.E."/>
            <person name="Cottret L."/>
            <person name="Lelandais-Briere C."/>
            <person name="Owens G.L."/>
            <person name="Carrere S."/>
            <person name="Mayjonade B."/>
            <person name="Legrand L."/>
            <person name="Gill N."/>
            <person name="Kane N.C."/>
            <person name="Bowers J.E."/>
            <person name="Hubner S."/>
            <person name="Bellec A."/>
            <person name="Berard A."/>
            <person name="Berges H."/>
            <person name="Blanchet N."/>
            <person name="Boniface M.C."/>
            <person name="Brunel D."/>
            <person name="Catrice O."/>
            <person name="Chaidir N."/>
            <person name="Claudel C."/>
            <person name="Donnadieu C."/>
            <person name="Faraut T."/>
            <person name="Fievet G."/>
            <person name="Helmstetter N."/>
            <person name="King M."/>
            <person name="Knapp S.J."/>
            <person name="Lai Z."/>
            <person name="Le Paslier M.C."/>
            <person name="Lippi Y."/>
            <person name="Lorenzon L."/>
            <person name="Mandel J.R."/>
            <person name="Marage G."/>
            <person name="Marchand G."/>
            <person name="Marquand E."/>
            <person name="Bret-Mestries E."/>
            <person name="Morien E."/>
            <person name="Nambeesan S."/>
            <person name="Nguyen T."/>
            <person name="Pegot-Espagnet P."/>
            <person name="Pouilly N."/>
            <person name="Raftis F."/>
            <person name="Sallet E."/>
            <person name="Schiex T."/>
            <person name="Thomas J."/>
            <person name="Vandecasteele C."/>
            <person name="Vares D."/>
            <person name="Vear F."/>
            <person name="Vautrin S."/>
            <person name="Crespi M."/>
            <person name="Mangin B."/>
            <person name="Burke J.M."/>
            <person name="Salse J."/>
            <person name="Munos S."/>
            <person name="Vincourt P."/>
            <person name="Rieseberg L.H."/>
            <person name="Langlade N.B."/>
        </authorList>
    </citation>
    <scope>NUCLEOTIDE SEQUENCE [LARGE SCALE GENOMIC DNA]</scope>
    <source>
        <strain evidence="2">cv. SF193</strain>
    </source>
</reference>
<dbReference type="InParanoid" id="A0A251THB1"/>
<accession>A0A251THB1</accession>
<organism evidence="1 2">
    <name type="scientific">Helianthus annuus</name>
    <name type="common">Common sunflower</name>
    <dbReference type="NCBI Taxonomy" id="4232"/>
    <lineage>
        <taxon>Eukaryota</taxon>
        <taxon>Viridiplantae</taxon>
        <taxon>Streptophyta</taxon>
        <taxon>Embryophyta</taxon>
        <taxon>Tracheophyta</taxon>
        <taxon>Spermatophyta</taxon>
        <taxon>Magnoliopsida</taxon>
        <taxon>eudicotyledons</taxon>
        <taxon>Gunneridae</taxon>
        <taxon>Pentapetalae</taxon>
        <taxon>asterids</taxon>
        <taxon>campanulids</taxon>
        <taxon>Asterales</taxon>
        <taxon>Asteraceae</taxon>
        <taxon>Asteroideae</taxon>
        <taxon>Heliantheae alliance</taxon>
        <taxon>Heliantheae</taxon>
        <taxon>Helianthus</taxon>
    </lineage>
</organism>
<sequence>MLYNPLKYNIIYNSNYALHPKKHTRYNMRCIMYYSLKKNTVSLSLGFQISHLIPIRLPLSLSLSAIQKPQALSRRFDSESPSSLSLSRRFRNPKHSYHSTITCAGFINDGGCGWKMMTLVGGQIGTILTRSTFLFGICVIASFDGNDPVDEDAASAAATTLFAIPTVIISEILKEMDWLMVWMLLLSNKLAKQQRDMP</sequence>
<proteinExistence type="predicted"/>
<evidence type="ECO:0000313" key="2">
    <source>
        <dbReference type="Proteomes" id="UP000215914"/>
    </source>
</evidence>
<dbReference type="AlphaFoldDB" id="A0A251THB1"/>
<keyword evidence="2" id="KW-1185">Reference proteome</keyword>